<organism evidence="1 2">
    <name type="scientific">Setomelanomma holmii</name>
    <dbReference type="NCBI Taxonomy" id="210430"/>
    <lineage>
        <taxon>Eukaryota</taxon>
        <taxon>Fungi</taxon>
        <taxon>Dikarya</taxon>
        <taxon>Ascomycota</taxon>
        <taxon>Pezizomycotina</taxon>
        <taxon>Dothideomycetes</taxon>
        <taxon>Pleosporomycetidae</taxon>
        <taxon>Pleosporales</taxon>
        <taxon>Pleosporineae</taxon>
        <taxon>Phaeosphaeriaceae</taxon>
        <taxon>Setomelanomma</taxon>
    </lineage>
</organism>
<dbReference type="OrthoDB" id="3795097at2759"/>
<name>A0A9P4GU50_9PLEO</name>
<keyword evidence="2" id="KW-1185">Reference proteome</keyword>
<dbReference type="Proteomes" id="UP000799777">
    <property type="component" value="Unassembled WGS sequence"/>
</dbReference>
<dbReference type="EMBL" id="ML978397">
    <property type="protein sequence ID" value="KAF2022978.1"/>
    <property type="molecule type" value="Genomic_DNA"/>
</dbReference>
<comment type="caution">
    <text evidence="1">The sequence shown here is derived from an EMBL/GenBank/DDBJ whole genome shotgun (WGS) entry which is preliminary data.</text>
</comment>
<accession>A0A9P4GU50</accession>
<protein>
    <submittedName>
        <fullName evidence="1">Uncharacterized protein</fullName>
    </submittedName>
</protein>
<gene>
    <name evidence="1" type="ORF">EK21DRAFT_11980</name>
</gene>
<evidence type="ECO:0000313" key="2">
    <source>
        <dbReference type="Proteomes" id="UP000799777"/>
    </source>
</evidence>
<evidence type="ECO:0000313" key="1">
    <source>
        <dbReference type="EMBL" id="KAF2022978.1"/>
    </source>
</evidence>
<dbReference type="AlphaFoldDB" id="A0A9P4GU50"/>
<sequence length="59" mass="6877">QEGSQRASEDKQSEAEQRLVQLYAEGDGTAARCRRRVLDEYLDRREGREGCEDREEKCD</sequence>
<feature type="non-terminal residue" evidence="1">
    <location>
        <position position="59"/>
    </location>
</feature>
<proteinExistence type="predicted"/>
<reference evidence="1" key="1">
    <citation type="journal article" date="2020" name="Stud. Mycol.">
        <title>101 Dothideomycetes genomes: a test case for predicting lifestyles and emergence of pathogens.</title>
        <authorList>
            <person name="Haridas S."/>
            <person name="Albert R."/>
            <person name="Binder M."/>
            <person name="Bloem J."/>
            <person name="Labutti K."/>
            <person name="Salamov A."/>
            <person name="Andreopoulos B."/>
            <person name="Baker S."/>
            <person name="Barry K."/>
            <person name="Bills G."/>
            <person name="Bluhm B."/>
            <person name="Cannon C."/>
            <person name="Castanera R."/>
            <person name="Culley D."/>
            <person name="Daum C."/>
            <person name="Ezra D."/>
            <person name="Gonzalez J."/>
            <person name="Henrissat B."/>
            <person name="Kuo A."/>
            <person name="Liang C."/>
            <person name="Lipzen A."/>
            <person name="Lutzoni F."/>
            <person name="Magnuson J."/>
            <person name="Mondo S."/>
            <person name="Nolan M."/>
            <person name="Ohm R."/>
            <person name="Pangilinan J."/>
            <person name="Park H.-J."/>
            <person name="Ramirez L."/>
            <person name="Alfaro M."/>
            <person name="Sun H."/>
            <person name="Tritt A."/>
            <person name="Yoshinaga Y."/>
            <person name="Zwiers L.-H."/>
            <person name="Turgeon B."/>
            <person name="Goodwin S."/>
            <person name="Spatafora J."/>
            <person name="Crous P."/>
            <person name="Grigoriev I."/>
        </authorList>
    </citation>
    <scope>NUCLEOTIDE SEQUENCE</scope>
    <source>
        <strain evidence="1">CBS 110217</strain>
    </source>
</reference>
<feature type="non-terminal residue" evidence="1">
    <location>
        <position position="1"/>
    </location>
</feature>